<keyword evidence="1" id="KW-0472">Membrane</keyword>
<name>A0AA97HQL7_9FLAO</name>
<feature type="transmembrane region" description="Helical" evidence="1">
    <location>
        <begin position="37"/>
        <end position="55"/>
    </location>
</feature>
<dbReference type="RefSeq" id="WP_316982244.1">
    <property type="nucleotide sequence ID" value="NZ_CP136521.1"/>
</dbReference>
<organism evidence="2 3">
    <name type="scientific">Hwangdonia lutea</name>
    <dbReference type="NCBI Taxonomy" id="3075823"/>
    <lineage>
        <taxon>Bacteria</taxon>
        <taxon>Pseudomonadati</taxon>
        <taxon>Bacteroidota</taxon>
        <taxon>Flavobacteriia</taxon>
        <taxon>Flavobacteriales</taxon>
        <taxon>Flavobacteriaceae</taxon>
        <taxon>Hwangdonia</taxon>
    </lineage>
</organism>
<sequence>MDELELLKKDWKKSDDAFPKLTYNEIYKMILKKSSSIVKWIFIISLLEFGFWTFISFFLKDSESMKRFNQYDADAIFIPLMVIGYIILGYFFYLFFKNYKTISATDNAKVLMENILKTRKTVKQYVAFNLIYLVVSTIVVLFLEFDRDQQVIDQVKEATANGEAFKFYAGIIIATILILVVAIGVLLLFYWLVYGILLKRLNRNYKELKKLEV</sequence>
<evidence type="ECO:0000313" key="2">
    <source>
        <dbReference type="EMBL" id="WOD42513.1"/>
    </source>
</evidence>
<keyword evidence="1" id="KW-1133">Transmembrane helix</keyword>
<evidence type="ECO:0000256" key="1">
    <source>
        <dbReference type="SAM" id="Phobius"/>
    </source>
</evidence>
<protein>
    <submittedName>
        <fullName evidence="2">Uncharacterized protein</fullName>
    </submittedName>
</protein>
<dbReference type="EMBL" id="CP136521">
    <property type="protein sequence ID" value="WOD42513.1"/>
    <property type="molecule type" value="Genomic_DNA"/>
</dbReference>
<dbReference type="Proteomes" id="UP001302486">
    <property type="component" value="Chromosome"/>
</dbReference>
<keyword evidence="1" id="KW-0812">Transmembrane</keyword>
<dbReference type="KEGG" id="hws:RNZ46_10965"/>
<reference evidence="3" key="1">
    <citation type="submission" date="2024-06" db="EMBL/GenBank/DDBJ databases">
        <title>Hwangdonia haimaensis gen. nov., sp. nov., a member of the family Flavobacteriaceae isolated from the haima cold seep.</title>
        <authorList>
            <person name="Li J."/>
        </authorList>
    </citation>
    <scope>NUCLEOTIDE SEQUENCE [LARGE SCALE GENOMIC DNA]</scope>
    <source>
        <strain evidence="3">SCSIO 19198</strain>
    </source>
</reference>
<feature type="transmembrane region" description="Helical" evidence="1">
    <location>
        <begin position="75"/>
        <end position="96"/>
    </location>
</feature>
<proteinExistence type="predicted"/>
<accession>A0AA97HQL7</accession>
<keyword evidence="3" id="KW-1185">Reference proteome</keyword>
<feature type="transmembrane region" description="Helical" evidence="1">
    <location>
        <begin position="125"/>
        <end position="145"/>
    </location>
</feature>
<feature type="transmembrane region" description="Helical" evidence="1">
    <location>
        <begin position="165"/>
        <end position="193"/>
    </location>
</feature>
<gene>
    <name evidence="2" type="ORF">RNZ46_10965</name>
</gene>
<evidence type="ECO:0000313" key="3">
    <source>
        <dbReference type="Proteomes" id="UP001302486"/>
    </source>
</evidence>
<dbReference type="AlphaFoldDB" id="A0AA97HQL7"/>